<feature type="binding site" evidence="9">
    <location>
        <position position="52"/>
    </location>
    <ligand>
        <name>ATP</name>
        <dbReference type="ChEBI" id="CHEBI:30616"/>
    </ligand>
</feature>
<dbReference type="InterPro" id="IPR004605">
    <property type="entry name" value="DNA_helicase_Holl-junc_RuvB"/>
</dbReference>
<feature type="binding site" evidence="9">
    <location>
        <position position="293"/>
    </location>
    <ligand>
        <name>DNA</name>
        <dbReference type="ChEBI" id="CHEBI:16991"/>
    </ligand>
</feature>
<comment type="caution">
    <text evidence="9">Lacks conserved residue(s) required for the propagation of feature annotation.</text>
</comment>
<evidence type="ECO:0000256" key="4">
    <source>
        <dbReference type="ARBA" id="ARBA00022801"/>
    </source>
</evidence>
<dbReference type="SUPFAM" id="SSF52540">
    <property type="entry name" value="P-loop containing nucleoside triphosphate hydrolases"/>
    <property type="match status" value="1"/>
</dbReference>
<keyword evidence="1 9" id="KW-0963">Cytoplasm</keyword>
<dbReference type="InterPro" id="IPR036390">
    <property type="entry name" value="WH_DNA-bd_sf"/>
</dbReference>
<dbReference type="CDD" id="cd00009">
    <property type="entry name" value="AAA"/>
    <property type="match status" value="1"/>
</dbReference>
<keyword evidence="6 9" id="KW-0238">DNA-binding</keyword>
<protein>
    <recommendedName>
        <fullName evidence="9">Holliday junction branch migration complex subunit RuvB</fullName>
        <ecNumber evidence="9">3.6.4.-</ecNumber>
    </recommendedName>
</protein>
<feature type="binding site" evidence="9">
    <location>
        <position position="157"/>
    </location>
    <ligand>
        <name>ATP</name>
        <dbReference type="ChEBI" id="CHEBI:30616"/>
    </ligand>
</feature>
<feature type="binding site" evidence="9">
    <location>
        <position position="204"/>
    </location>
    <ligand>
        <name>ATP</name>
        <dbReference type="ChEBI" id="CHEBI:30616"/>
    </ligand>
</feature>
<dbReference type="Gene3D" id="1.10.8.60">
    <property type="match status" value="1"/>
</dbReference>
<dbReference type="PATRIC" id="fig|1276257.3.peg.528"/>
<keyword evidence="7 9" id="KW-0233">DNA recombination</keyword>
<evidence type="ECO:0000256" key="6">
    <source>
        <dbReference type="ARBA" id="ARBA00023125"/>
    </source>
</evidence>
<dbReference type="PANTHER" id="PTHR42848:SF1">
    <property type="entry name" value="HOLLIDAY JUNCTION BRANCH MIGRATION COMPLEX SUBUNIT RUVB"/>
    <property type="match status" value="1"/>
</dbReference>
<dbReference type="InterPro" id="IPR027417">
    <property type="entry name" value="P-loop_NTPase"/>
</dbReference>
<dbReference type="InterPro" id="IPR036388">
    <property type="entry name" value="WH-like_DNA-bd_sf"/>
</dbReference>
<dbReference type="RefSeq" id="WP_025251065.1">
    <property type="nucleotide sequence ID" value="NZ_CP006934.1"/>
</dbReference>
<evidence type="ECO:0000256" key="7">
    <source>
        <dbReference type="ARBA" id="ARBA00023172"/>
    </source>
</evidence>
<feature type="binding site" evidence="9">
    <location>
        <position position="52"/>
    </location>
    <ligand>
        <name>Mg(2+)</name>
        <dbReference type="ChEBI" id="CHEBI:18420"/>
    </ligand>
</feature>
<keyword evidence="8 9" id="KW-0234">DNA repair</keyword>
<dbReference type="EC" id="3.6.4.-" evidence="9"/>
<evidence type="ECO:0000313" key="12">
    <source>
        <dbReference type="Proteomes" id="UP000019265"/>
    </source>
</evidence>
<evidence type="ECO:0000256" key="8">
    <source>
        <dbReference type="ARBA" id="ARBA00023204"/>
    </source>
</evidence>
<dbReference type="Gene3D" id="3.40.50.300">
    <property type="entry name" value="P-loop containing nucleotide triphosphate hydrolases"/>
    <property type="match status" value="1"/>
</dbReference>
<evidence type="ECO:0000256" key="5">
    <source>
        <dbReference type="ARBA" id="ARBA00022840"/>
    </source>
</evidence>
<comment type="similarity">
    <text evidence="9">Belongs to the RuvB family.</text>
</comment>
<dbReference type="PANTHER" id="PTHR42848">
    <property type="match status" value="1"/>
</dbReference>
<evidence type="ECO:0000259" key="10">
    <source>
        <dbReference type="SMART" id="SM00382"/>
    </source>
</evidence>
<feature type="region of interest" description="Small ATPAse domain (RuvB-S)" evidence="9">
    <location>
        <begin position="168"/>
        <end position="238"/>
    </location>
</feature>
<organism evidence="11 12">
    <name type="scientific">Spiroplasma sabaudiense Ar-1343</name>
    <dbReference type="NCBI Taxonomy" id="1276257"/>
    <lineage>
        <taxon>Bacteria</taxon>
        <taxon>Bacillati</taxon>
        <taxon>Mycoplasmatota</taxon>
        <taxon>Mollicutes</taxon>
        <taxon>Entomoplasmatales</taxon>
        <taxon>Spiroplasmataceae</taxon>
        <taxon>Spiroplasma</taxon>
    </lineage>
</organism>
<feature type="domain" description="AAA+ ATPase" evidence="10">
    <location>
        <begin position="37"/>
        <end position="168"/>
    </location>
</feature>
<dbReference type="HAMAP" id="MF_00016">
    <property type="entry name" value="DNA_HJ_migration_RuvB"/>
    <property type="match status" value="1"/>
</dbReference>
<dbReference type="GO" id="GO:0005524">
    <property type="term" value="F:ATP binding"/>
    <property type="evidence" value="ECO:0007669"/>
    <property type="project" value="UniProtKB-UniRule"/>
</dbReference>
<dbReference type="EMBL" id="CP006934">
    <property type="protein sequence ID" value="AHI53925.1"/>
    <property type="molecule type" value="Genomic_DNA"/>
</dbReference>
<dbReference type="STRING" id="1276257.SSABA_v1c05180"/>
<comment type="subcellular location">
    <subcellularLocation>
        <location evidence="9">Cytoplasm</location>
    </subcellularLocation>
</comment>
<sequence length="314" mass="35739">MSIQSFRPKNWKDYFGQESVINNLKVYVSSAKTQNKSLDNILIHGPSGMGKTSLAYLIAHVMNQKIHILNGPSLQKPSDLISTLTMVKEKEVLFIDEIHAVNKEVLEILYPVLEENKMSLIIGKDYNSKIINLKIPEVTIIVATTELNKLPVPFTNRFAINLHLKNYSKSEISSIISSAAKKIHLNFTSEFSDILSSYCKQTPRIAINLLKRIHDYIIYEDNEILSESRIKEILLKMNIFEYGLNEMDVNYLSIVKEYQPVGVETIAHIISTPVSVILSVVEPPLLIQNLIKRTSKGRMLTDKGITFILKNNFY</sequence>
<feature type="binding site" evidence="9">
    <location>
        <position position="48"/>
    </location>
    <ligand>
        <name>ATP</name>
        <dbReference type="ChEBI" id="CHEBI:30616"/>
    </ligand>
</feature>
<dbReference type="GO" id="GO:0009378">
    <property type="term" value="F:four-way junction helicase activity"/>
    <property type="evidence" value="ECO:0007669"/>
    <property type="project" value="InterPro"/>
</dbReference>
<dbReference type="GO" id="GO:0006310">
    <property type="term" value="P:DNA recombination"/>
    <property type="evidence" value="ECO:0007669"/>
    <property type="project" value="UniProtKB-UniRule"/>
</dbReference>
<dbReference type="GO" id="GO:0016887">
    <property type="term" value="F:ATP hydrolysis activity"/>
    <property type="evidence" value="ECO:0007669"/>
    <property type="project" value="RHEA"/>
</dbReference>
<dbReference type="SMART" id="SM00382">
    <property type="entry name" value="AAA"/>
    <property type="match status" value="1"/>
</dbReference>
<feature type="binding site" evidence="9">
    <location>
        <position position="298"/>
    </location>
    <ligand>
        <name>DNA</name>
        <dbReference type="ChEBI" id="CHEBI:16991"/>
    </ligand>
</feature>
<dbReference type="HOGENOM" id="CLU_055599_1_0_14"/>
<dbReference type="GO" id="GO:0005737">
    <property type="term" value="C:cytoplasm"/>
    <property type="evidence" value="ECO:0007669"/>
    <property type="project" value="UniProtKB-SubCell"/>
</dbReference>
<keyword evidence="5 9" id="KW-0067">ATP-binding</keyword>
<dbReference type="InterPro" id="IPR041445">
    <property type="entry name" value="AAA_lid_4"/>
</dbReference>
<dbReference type="GO" id="GO:0006281">
    <property type="term" value="P:DNA repair"/>
    <property type="evidence" value="ECO:0007669"/>
    <property type="project" value="UniProtKB-UniRule"/>
</dbReference>
<dbReference type="InterPro" id="IPR003593">
    <property type="entry name" value="AAA+_ATPase"/>
</dbReference>
<dbReference type="eggNOG" id="COG2255">
    <property type="taxonomic scope" value="Bacteria"/>
</dbReference>
<accession>W6AAP5</accession>
<feature type="binding site" evidence="9">
    <location>
        <position position="51"/>
    </location>
    <ligand>
        <name>ATP</name>
        <dbReference type="ChEBI" id="CHEBI:30616"/>
    </ligand>
</feature>
<dbReference type="Pfam" id="PF17864">
    <property type="entry name" value="AAA_lid_4"/>
    <property type="match status" value="1"/>
</dbReference>
<dbReference type="KEGG" id="ssab:SSABA_v1c05180"/>
<dbReference type="InterPro" id="IPR008823">
    <property type="entry name" value="RuvB_wg_C"/>
</dbReference>
<evidence type="ECO:0000313" key="11">
    <source>
        <dbReference type="EMBL" id="AHI53925.1"/>
    </source>
</evidence>
<dbReference type="GO" id="GO:0048476">
    <property type="term" value="C:Holliday junction resolvase complex"/>
    <property type="evidence" value="ECO:0007669"/>
    <property type="project" value="UniProtKB-UniRule"/>
</dbReference>
<keyword evidence="11" id="KW-0347">Helicase</keyword>
<proteinExistence type="inferred from homology"/>
<dbReference type="Pfam" id="PF05491">
    <property type="entry name" value="WHD_RuvB"/>
    <property type="match status" value="1"/>
</dbReference>
<comment type="domain">
    <text evidence="9">Has 3 domains, the large (RuvB-L) and small ATPase (RuvB-S) domains and the C-terminal head (RuvB-H) domain. The head domain binds DNA, while the ATPase domains jointly bind ATP, ADP or are empty depending on the state of the subunit in the translocation cycle. During a single DNA translocation step the structure of each domain remains the same, but their relative positions change.</text>
</comment>
<dbReference type="AlphaFoldDB" id="W6AAP5"/>
<keyword evidence="2 9" id="KW-0547">Nucleotide-binding</keyword>
<evidence type="ECO:0000256" key="9">
    <source>
        <dbReference type="HAMAP-Rule" id="MF_00016"/>
    </source>
</evidence>
<comment type="function">
    <text evidence="9">The RuvA-RuvB-RuvC complex processes Holliday junction (HJ) DNA during genetic recombination and DNA repair, while the RuvA-RuvB complex plays an important role in the rescue of blocked DNA replication forks via replication fork reversal (RFR). RuvA specifically binds to HJ cruciform DNA, conferring on it an open structure. The RuvB hexamer acts as an ATP-dependent pump, pulling dsDNA into and through the RuvAB complex. RuvB forms 2 homohexamers on either side of HJ DNA bound by 1 or 2 RuvA tetramers; 4 subunits per hexamer contact DNA at a time. Coordinated motions by a converter formed by DNA-disengaged RuvB subunits stimulates ATP hydrolysis and nucleotide exchange. Immobilization of the converter enables RuvB to convert the ATP-contained energy into a lever motion, pulling 2 nucleotides of DNA out of the RuvA tetramer per ATP hydrolyzed, thus driving DNA branch migration. The RuvB motors rotate together with the DNA substrate, which together with the progressing nucleotide cycle form the mechanistic basis for DNA recombination by continuous HJ branch migration. Branch migration allows RuvC to scan DNA until it finds its consensus sequence, where it cleaves and resolves cruciform DNA.</text>
</comment>
<dbReference type="GO" id="GO:0000400">
    <property type="term" value="F:four-way junction DNA binding"/>
    <property type="evidence" value="ECO:0007669"/>
    <property type="project" value="UniProtKB-UniRule"/>
</dbReference>
<dbReference type="OrthoDB" id="9804478at2"/>
<evidence type="ECO:0000256" key="3">
    <source>
        <dbReference type="ARBA" id="ARBA00022763"/>
    </source>
</evidence>
<name>W6AAP5_9MOLU</name>
<reference evidence="11 12" key="1">
    <citation type="journal article" date="2014" name="Genome Biol. Evol.">
        <title>Molecular evolution of the substrate utilization strategies and putative virulence factors in mosquito-associated Spiroplasma species.</title>
        <authorList>
            <person name="Chang T.H."/>
            <person name="Lo W.S."/>
            <person name="Ku C."/>
            <person name="Chen L.L."/>
            <person name="Kuo C.H."/>
        </authorList>
    </citation>
    <scope>NUCLEOTIDE SEQUENCE [LARGE SCALE GENOMIC DNA]</scope>
    <source>
        <strain evidence="11">Ar-1343</strain>
    </source>
</reference>
<gene>
    <name evidence="9 11" type="primary">ruvB</name>
    <name evidence="11" type="ORF">SSABA_v1c05180</name>
</gene>
<feature type="binding site" evidence="9">
    <location>
        <position position="167"/>
    </location>
    <ligand>
        <name>ATP</name>
        <dbReference type="ChEBI" id="CHEBI:30616"/>
    </ligand>
</feature>
<dbReference type="InterPro" id="IPR008824">
    <property type="entry name" value="RuvB-like_N"/>
</dbReference>
<feature type="region of interest" description="Head domain (RuvB-H)" evidence="9">
    <location>
        <begin position="241"/>
        <end position="314"/>
    </location>
</feature>
<feature type="binding site" evidence="9">
    <location>
        <position position="7"/>
    </location>
    <ligand>
        <name>ATP</name>
        <dbReference type="ChEBI" id="CHEBI:30616"/>
    </ligand>
</feature>
<dbReference type="Proteomes" id="UP000019265">
    <property type="component" value="Chromosome"/>
</dbReference>
<dbReference type="SUPFAM" id="SSF46785">
    <property type="entry name" value="Winged helix' DNA-binding domain"/>
    <property type="match status" value="1"/>
</dbReference>
<evidence type="ECO:0000256" key="1">
    <source>
        <dbReference type="ARBA" id="ARBA00022490"/>
    </source>
</evidence>
<comment type="catalytic activity">
    <reaction evidence="9">
        <text>ATP + H2O = ADP + phosphate + H(+)</text>
        <dbReference type="Rhea" id="RHEA:13065"/>
        <dbReference type="ChEBI" id="CHEBI:15377"/>
        <dbReference type="ChEBI" id="CHEBI:15378"/>
        <dbReference type="ChEBI" id="CHEBI:30616"/>
        <dbReference type="ChEBI" id="CHEBI:43474"/>
        <dbReference type="ChEBI" id="CHEBI:456216"/>
    </reaction>
</comment>
<dbReference type="Pfam" id="PF05496">
    <property type="entry name" value="RuvB_N"/>
    <property type="match status" value="1"/>
</dbReference>
<dbReference type="NCBIfam" id="NF000868">
    <property type="entry name" value="PRK00080.1"/>
    <property type="match status" value="1"/>
</dbReference>
<feature type="binding site" evidence="9">
    <location>
        <position position="53"/>
    </location>
    <ligand>
        <name>ATP</name>
        <dbReference type="ChEBI" id="CHEBI:30616"/>
    </ligand>
</feature>
<dbReference type="Gene3D" id="1.10.10.10">
    <property type="entry name" value="Winged helix-like DNA-binding domain superfamily/Winged helix DNA-binding domain"/>
    <property type="match status" value="1"/>
</dbReference>
<keyword evidence="3 9" id="KW-0227">DNA damage</keyword>
<keyword evidence="4 9" id="KW-0378">Hydrolase</keyword>
<keyword evidence="12" id="KW-1185">Reference proteome</keyword>
<evidence type="ECO:0000256" key="2">
    <source>
        <dbReference type="ARBA" id="ARBA00022741"/>
    </source>
</evidence>
<comment type="subunit">
    <text evidence="9">Homohexamer. Forms an RuvA(8)-RuvB(12)-Holliday junction (HJ) complex. HJ DNA is sandwiched between 2 RuvA tetramers; dsDNA enters through RuvA and exits via RuvB. An RuvB hexamer assembles on each DNA strand where it exits the tetramer. Each RuvB hexamer is contacted by two RuvA subunits (via domain III) on 2 adjacent RuvB subunits; this complex drives branch migration. In the full resolvosome a probable DNA-RuvA(4)-RuvB(12)-RuvC(2) complex forms which resolves the HJ.</text>
</comment>